<dbReference type="EMBL" id="KB007986">
    <property type="protein sequence ID" value="ELR16532.1"/>
    <property type="molecule type" value="Genomic_DNA"/>
</dbReference>
<dbReference type="PROSITE" id="PS51205">
    <property type="entry name" value="VPS9"/>
    <property type="match status" value="1"/>
</dbReference>
<feature type="region of interest" description="Disordered" evidence="1">
    <location>
        <begin position="357"/>
        <end position="378"/>
    </location>
</feature>
<dbReference type="OrthoDB" id="20531at2759"/>
<evidence type="ECO:0000313" key="4">
    <source>
        <dbReference type="Proteomes" id="UP000011083"/>
    </source>
</evidence>
<proteinExistence type="predicted"/>
<dbReference type="GeneID" id="14917227"/>
<organism evidence="3 4">
    <name type="scientific">Acanthamoeba castellanii (strain ATCC 30010 / Neff)</name>
    <dbReference type="NCBI Taxonomy" id="1257118"/>
    <lineage>
        <taxon>Eukaryota</taxon>
        <taxon>Amoebozoa</taxon>
        <taxon>Discosea</taxon>
        <taxon>Longamoebia</taxon>
        <taxon>Centramoebida</taxon>
        <taxon>Acanthamoebidae</taxon>
        <taxon>Acanthamoeba</taxon>
    </lineage>
</organism>
<feature type="non-terminal residue" evidence="3">
    <location>
        <position position="423"/>
    </location>
</feature>
<evidence type="ECO:0000259" key="2">
    <source>
        <dbReference type="PROSITE" id="PS51205"/>
    </source>
</evidence>
<dbReference type="PANTHER" id="PTHR24170">
    <property type="entry name" value="ANKYRIN REPEAT DOMAIN-CONTAINING PROTEIN 27"/>
    <property type="match status" value="1"/>
</dbReference>
<feature type="region of interest" description="Disordered" evidence="1">
    <location>
        <begin position="404"/>
        <end position="423"/>
    </location>
</feature>
<feature type="compositionally biased region" description="Gly residues" evidence="1">
    <location>
        <begin position="414"/>
        <end position="423"/>
    </location>
</feature>
<dbReference type="InterPro" id="IPR051248">
    <property type="entry name" value="UPF0507/Ank_repeat_27"/>
</dbReference>
<sequence>MDDEDLSAGLQDVKLDLSESDADDSDLVDTARIKRRTSLLSREDLDKRPQGWQCSAEDFHRMLADERGPFVDMLHYYRQAFARRYSTSRHSNSALSAAVSDVKLFIKFLLDFLVNLADDLSFFEMKARPYYFLCEVIFPLLHDILFERIKANHTHKNNFVSKKMASFQHLTLEDLGAPEEWRLKGVSQPYAPQIEALKQLPRLPSPYLKARLLQEVFDDVVAEADQHHRGKVKLVAGFDDTIAVIQYLLLKAQIPHIYSEYYFMDVFLEETTNDELALRFVLGKLGGFIQMMFEDNMEVPIGSVKDALIEAVAERECPEDTALIASIFSHIAEVVDKDHSPCLVPRKIREELQKAVAAERQRPAKTSPMMSPAFSPGTPRRYGPTAANNIGRVFQGGANEIVIGSKSREATMTPGGGGEAGGG</sequence>
<evidence type="ECO:0000313" key="3">
    <source>
        <dbReference type="EMBL" id="ELR16532.1"/>
    </source>
</evidence>
<dbReference type="VEuPathDB" id="AmoebaDB:ACA1_167220"/>
<dbReference type="SUPFAM" id="SSF109993">
    <property type="entry name" value="VPS9 domain"/>
    <property type="match status" value="1"/>
</dbReference>
<dbReference type="RefSeq" id="XP_004338545.1">
    <property type="nucleotide sequence ID" value="XM_004338497.2"/>
</dbReference>
<dbReference type="KEGG" id="acan:ACA1_167220"/>
<dbReference type="InterPro" id="IPR003123">
    <property type="entry name" value="VPS9"/>
</dbReference>
<dbReference type="Proteomes" id="UP000011083">
    <property type="component" value="Unassembled WGS sequence"/>
</dbReference>
<name>L8GUB5_ACACF</name>
<gene>
    <name evidence="3" type="ORF">ACA1_167220</name>
</gene>
<dbReference type="Pfam" id="PF02204">
    <property type="entry name" value="VPS9"/>
    <property type="match status" value="1"/>
</dbReference>
<dbReference type="InterPro" id="IPR037191">
    <property type="entry name" value="VPS9_dom_sf"/>
</dbReference>
<feature type="domain" description="VPS9" evidence="2">
    <location>
        <begin position="154"/>
        <end position="298"/>
    </location>
</feature>
<dbReference type="AlphaFoldDB" id="L8GUB5"/>
<keyword evidence="4" id="KW-1185">Reference proteome</keyword>
<protein>
    <recommendedName>
        <fullName evidence="2">VPS9 domain-containing protein</fullName>
    </recommendedName>
</protein>
<dbReference type="Gene3D" id="1.20.1050.80">
    <property type="entry name" value="VPS9 domain"/>
    <property type="match status" value="1"/>
</dbReference>
<accession>L8GUB5</accession>
<reference evidence="3 4" key="1">
    <citation type="journal article" date="2013" name="Genome Biol.">
        <title>Genome of Acanthamoeba castellanii highlights extensive lateral gene transfer and early evolution of tyrosine kinase signaling.</title>
        <authorList>
            <person name="Clarke M."/>
            <person name="Lohan A.J."/>
            <person name="Liu B."/>
            <person name="Lagkouvardos I."/>
            <person name="Roy S."/>
            <person name="Zafar N."/>
            <person name="Bertelli C."/>
            <person name="Schilde C."/>
            <person name="Kianianmomeni A."/>
            <person name="Burglin T.R."/>
            <person name="Frech C."/>
            <person name="Turcotte B."/>
            <person name="Kopec K.O."/>
            <person name="Synnott J.M."/>
            <person name="Choo C."/>
            <person name="Paponov I."/>
            <person name="Finkler A."/>
            <person name="Soon Heng Tan C."/>
            <person name="Hutchins A.P."/>
            <person name="Weinmeier T."/>
            <person name="Rattei T."/>
            <person name="Chu J.S."/>
            <person name="Gimenez G."/>
            <person name="Irimia M."/>
            <person name="Rigden D.J."/>
            <person name="Fitzpatrick D.A."/>
            <person name="Lorenzo-Morales J."/>
            <person name="Bateman A."/>
            <person name="Chiu C.H."/>
            <person name="Tang P."/>
            <person name="Hegemann P."/>
            <person name="Fromm H."/>
            <person name="Raoult D."/>
            <person name="Greub G."/>
            <person name="Miranda-Saavedra D."/>
            <person name="Chen N."/>
            <person name="Nash P."/>
            <person name="Ginger M.L."/>
            <person name="Horn M."/>
            <person name="Schaap P."/>
            <person name="Caler L."/>
            <person name="Loftus B."/>
        </authorList>
    </citation>
    <scope>NUCLEOTIDE SEQUENCE [LARGE SCALE GENOMIC DNA]</scope>
    <source>
        <strain evidence="3 4">Neff</strain>
    </source>
</reference>
<evidence type="ECO:0000256" key="1">
    <source>
        <dbReference type="SAM" id="MobiDB-lite"/>
    </source>
</evidence>